<dbReference type="InterPro" id="IPR036388">
    <property type="entry name" value="WH-like_DNA-bd_sf"/>
</dbReference>
<evidence type="ECO:0000256" key="1">
    <source>
        <dbReference type="ARBA" id="ARBA00023015"/>
    </source>
</evidence>
<dbReference type="GO" id="GO:0006355">
    <property type="term" value="P:regulation of DNA-templated transcription"/>
    <property type="evidence" value="ECO:0007669"/>
    <property type="project" value="UniProtKB-ARBA"/>
</dbReference>
<evidence type="ECO:0000259" key="4">
    <source>
        <dbReference type="PROSITE" id="PS50956"/>
    </source>
</evidence>
<dbReference type="InterPro" id="IPR019885">
    <property type="entry name" value="Tscrpt_reg_HTH_AsnC-type_CS"/>
</dbReference>
<dbReference type="GO" id="GO:0005829">
    <property type="term" value="C:cytosol"/>
    <property type="evidence" value="ECO:0007669"/>
    <property type="project" value="TreeGrafter"/>
</dbReference>
<keyword evidence="2" id="KW-0238">DNA-binding</keyword>
<dbReference type="PROSITE" id="PS00519">
    <property type="entry name" value="HTH_ASNC_1"/>
    <property type="match status" value="1"/>
</dbReference>
<feature type="domain" description="HTH asnC-type" evidence="4">
    <location>
        <begin position="9"/>
        <end position="71"/>
    </location>
</feature>
<dbReference type="EMBL" id="QPJK01000006">
    <property type="protein sequence ID" value="RCW69537.1"/>
    <property type="molecule type" value="Genomic_DNA"/>
</dbReference>
<name>A0A368XSP2_9BURK</name>
<evidence type="ECO:0000256" key="2">
    <source>
        <dbReference type="ARBA" id="ARBA00023125"/>
    </source>
</evidence>
<dbReference type="InterPro" id="IPR019888">
    <property type="entry name" value="Tscrpt_reg_AsnC-like"/>
</dbReference>
<dbReference type="GO" id="GO:0043200">
    <property type="term" value="P:response to amino acid"/>
    <property type="evidence" value="ECO:0007669"/>
    <property type="project" value="TreeGrafter"/>
</dbReference>
<keyword evidence="1" id="KW-0805">Transcription regulation</keyword>
<dbReference type="PRINTS" id="PR00033">
    <property type="entry name" value="HTHASNC"/>
</dbReference>
<dbReference type="GO" id="GO:0043565">
    <property type="term" value="F:sequence-specific DNA binding"/>
    <property type="evidence" value="ECO:0007669"/>
    <property type="project" value="InterPro"/>
</dbReference>
<proteinExistence type="predicted"/>
<reference evidence="5 6" key="1">
    <citation type="submission" date="2018-07" db="EMBL/GenBank/DDBJ databases">
        <title>Genomic Encyclopedia of Type Strains, Phase IV (KMG-IV): sequencing the most valuable type-strain genomes for metagenomic binning, comparative biology and taxonomic classification.</title>
        <authorList>
            <person name="Goeker M."/>
        </authorList>
    </citation>
    <scope>NUCLEOTIDE SEQUENCE [LARGE SCALE GENOMIC DNA]</scope>
    <source>
        <strain evidence="5 6">DSM 21634</strain>
    </source>
</reference>
<organism evidence="5 6">
    <name type="scientific">Pseudorhodoferax soli</name>
    <dbReference type="NCBI Taxonomy" id="545864"/>
    <lineage>
        <taxon>Bacteria</taxon>
        <taxon>Pseudomonadati</taxon>
        <taxon>Pseudomonadota</taxon>
        <taxon>Betaproteobacteria</taxon>
        <taxon>Burkholderiales</taxon>
        <taxon>Comamonadaceae</taxon>
    </lineage>
</organism>
<dbReference type="CDD" id="cd00090">
    <property type="entry name" value="HTH_ARSR"/>
    <property type="match status" value="1"/>
</dbReference>
<dbReference type="SUPFAM" id="SSF54909">
    <property type="entry name" value="Dimeric alpha+beta barrel"/>
    <property type="match status" value="1"/>
</dbReference>
<dbReference type="PROSITE" id="PS50956">
    <property type="entry name" value="HTH_ASNC_2"/>
    <property type="match status" value="1"/>
</dbReference>
<dbReference type="InterPro" id="IPR000485">
    <property type="entry name" value="AsnC-type_HTH_dom"/>
</dbReference>
<evidence type="ECO:0000313" key="5">
    <source>
        <dbReference type="EMBL" id="RCW69537.1"/>
    </source>
</evidence>
<dbReference type="SMART" id="SM00344">
    <property type="entry name" value="HTH_ASNC"/>
    <property type="match status" value="1"/>
</dbReference>
<dbReference type="OrthoDB" id="8526125at2"/>
<evidence type="ECO:0000256" key="3">
    <source>
        <dbReference type="ARBA" id="ARBA00023163"/>
    </source>
</evidence>
<dbReference type="SUPFAM" id="SSF46785">
    <property type="entry name" value="Winged helix' DNA-binding domain"/>
    <property type="match status" value="1"/>
</dbReference>
<sequence>MQVEPTQDLDRIDRKILQTLVKDGRISWRELADEVGLSTTPVLRRVKALEESGCIRGYTATLDEARLAGTLSVFVSITLDKQDADALVRFEEQIKLAPEVMSCFLMTGDFDYLLRVVTPSVEAFQVFLTGKLARMPGVAHLKSSFALKAILVRQAPLV</sequence>
<dbReference type="Proteomes" id="UP000252884">
    <property type="component" value="Unassembled WGS sequence"/>
</dbReference>
<evidence type="ECO:0000313" key="6">
    <source>
        <dbReference type="Proteomes" id="UP000252884"/>
    </source>
</evidence>
<dbReference type="InterPro" id="IPR036390">
    <property type="entry name" value="WH_DNA-bd_sf"/>
</dbReference>
<dbReference type="InterPro" id="IPR019887">
    <property type="entry name" value="Tscrpt_reg_AsnC/Lrp_C"/>
</dbReference>
<accession>A0A368XSP2</accession>
<gene>
    <name evidence="5" type="ORF">DES41_106411</name>
</gene>
<dbReference type="InterPro" id="IPR011991">
    <property type="entry name" value="ArsR-like_HTH"/>
</dbReference>
<dbReference type="RefSeq" id="WP_114469932.1">
    <property type="nucleotide sequence ID" value="NZ_QPJK01000006.1"/>
</dbReference>
<dbReference type="InterPro" id="IPR011008">
    <property type="entry name" value="Dimeric_a/b-barrel"/>
</dbReference>
<keyword evidence="6" id="KW-1185">Reference proteome</keyword>
<dbReference type="Pfam" id="PF01037">
    <property type="entry name" value="AsnC_trans_reg"/>
    <property type="match status" value="1"/>
</dbReference>
<dbReference type="PANTHER" id="PTHR30154:SF34">
    <property type="entry name" value="TRANSCRIPTIONAL REGULATOR AZLB"/>
    <property type="match status" value="1"/>
</dbReference>
<dbReference type="AlphaFoldDB" id="A0A368XSP2"/>
<comment type="caution">
    <text evidence="5">The sequence shown here is derived from an EMBL/GenBank/DDBJ whole genome shotgun (WGS) entry which is preliminary data.</text>
</comment>
<dbReference type="Pfam" id="PF13412">
    <property type="entry name" value="HTH_24"/>
    <property type="match status" value="1"/>
</dbReference>
<protein>
    <submittedName>
        <fullName evidence="5">AsnC family transcriptional regulator</fullName>
    </submittedName>
</protein>
<dbReference type="Gene3D" id="1.10.10.10">
    <property type="entry name" value="Winged helix-like DNA-binding domain superfamily/Winged helix DNA-binding domain"/>
    <property type="match status" value="1"/>
</dbReference>
<dbReference type="PANTHER" id="PTHR30154">
    <property type="entry name" value="LEUCINE-RESPONSIVE REGULATORY PROTEIN"/>
    <property type="match status" value="1"/>
</dbReference>
<dbReference type="Gene3D" id="3.30.70.920">
    <property type="match status" value="1"/>
</dbReference>
<keyword evidence="3" id="KW-0804">Transcription</keyword>